<evidence type="ECO:0000313" key="1">
    <source>
        <dbReference type="EMBL" id="PZP57500.1"/>
    </source>
</evidence>
<sequence>MKSIFETAATYEFSPPPEEVVLVSVNCGAVLTTNSPSRYLVTSHTNVCSGLALVSDEACALTHIYSDMKFYVQGRQQVEEHARFAWHKFENILPDCITFKATAFGGRDSFSSVSSKFPGWKAIDAYMMKAEIAEKEYTAIENSRETQQLQASILDLNKRDKISELNLEDSLQLYSMQKKLSDMLDAPYRELNQEPYNKTGLYMASQVSRWLGDAFYKSALDFARIEESQDHRFYNAPHDVIVDCQTGRVVIGQTEKNTPLPLPYNRGYHEADKLFDDFGLQALPA</sequence>
<organism evidence="1 2">
    <name type="scientific">Micavibrio aeruginosavorus</name>
    <dbReference type="NCBI Taxonomy" id="349221"/>
    <lineage>
        <taxon>Bacteria</taxon>
        <taxon>Pseudomonadati</taxon>
        <taxon>Bdellovibrionota</taxon>
        <taxon>Bdellovibrionia</taxon>
        <taxon>Bdellovibrionales</taxon>
        <taxon>Pseudobdellovibrionaceae</taxon>
        <taxon>Micavibrio</taxon>
    </lineage>
</organism>
<reference evidence="1 2" key="1">
    <citation type="submission" date="2017-08" db="EMBL/GenBank/DDBJ databases">
        <title>Infants hospitalized years apart are colonized by the same room-sourced microbial strains.</title>
        <authorList>
            <person name="Brooks B."/>
            <person name="Olm M.R."/>
            <person name="Firek B.A."/>
            <person name="Baker R."/>
            <person name="Thomas B.C."/>
            <person name="Morowitz M.J."/>
            <person name="Banfield J.F."/>
        </authorList>
    </citation>
    <scope>NUCLEOTIDE SEQUENCE [LARGE SCALE GENOMIC DNA]</scope>
    <source>
        <strain evidence="1">S2_006_000_R2_64</strain>
    </source>
</reference>
<comment type="caution">
    <text evidence="1">The sequence shown here is derived from an EMBL/GenBank/DDBJ whole genome shotgun (WGS) entry which is preliminary data.</text>
</comment>
<evidence type="ECO:0000313" key="2">
    <source>
        <dbReference type="Proteomes" id="UP000249739"/>
    </source>
</evidence>
<name>A0A2W5FUN6_9BACT</name>
<dbReference type="Proteomes" id="UP000249739">
    <property type="component" value="Unassembled WGS sequence"/>
</dbReference>
<accession>A0A2W5FUN6</accession>
<dbReference type="AlphaFoldDB" id="A0A2W5FUN6"/>
<gene>
    <name evidence="1" type="ORF">DI586_00245</name>
</gene>
<dbReference type="EMBL" id="QFOT01000001">
    <property type="protein sequence ID" value="PZP57500.1"/>
    <property type="molecule type" value="Genomic_DNA"/>
</dbReference>
<protein>
    <submittedName>
        <fullName evidence="1">Uncharacterized protein</fullName>
    </submittedName>
</protein>
<proteinExistence type="predicted"/>